<name>T1JZS5_TETUR</name>
<evidence type="ECO:0000256" key="2">
    <source>
        <dbReference type="ARBA" id="ARBA00022723"/>
    </source>
</evidence>
<proteinExistence type="inferred from homology"/>
<reference evidence="5" key="2">
    <citation type="submission" date="2015-06" db="UniProtKB">
        <authorList>
            <consortium name="EnsemblMetazoa"/>
        </authorList>
    </citation>
    <scope>IDENTIFICATION</scope>
</reference>
<evidence type="ECO:0000256" key="3">
    <source>
        <dbReference type="ARBA" id="ARBA00023004"/>
    </source>
</evidence>
<keyword evidence="3" id="KW-0408">Iron</keyword>
<dbReference type="Pfam" id="PF00067">
    <property type="entry name" value="p450"/>
    <property type="match status" value="1"/>
</dbReference>
<evidence type="ECO:0000256" key="1">
    <source>
        <dbReference type="ARBA" id="ARBA00010617"/>
    </source>
</evidence>
<dbReference type="GO" id="GO:0020037">
    <property type="term" value="F:heme binding"/>
    <property type="evidence" value="ECO:0007669"/>
    <property type="project" value="InterPro"/>
</dbReference>
<dbReference type="GO" id="GO:0016705">
    <property type="term" value="F:oxidoreductase activity, acting on paired donors, with incorporation or reduction of molecular oxygen"/>
    <property type="evidence" value="ECO:0007669"/>
    <property type="project" value="InterPro"/>
</dbReference>
<accession>T1JZS5</accession>
<evidence type="ECO:0008006" key="7">
    <source>
        <dbReference type="Google" id="ProtNLM"/>
    </source>
</evidence>
<dbReference type="SUPFAM" id="SSF48264">
    <property type="entry name" value="Cytochrome P450"/>
    <property type="match status" value="1"/>
</dbReference>
<dbReference type="Proteomes" id="UP000015104">
    <property type="component" value="Unassembled WGS sequence"/>
</dbReference>
<dbReference type="InterPro" id="IPR050182">
    <property type="entry name" value="Cytochrome_P450_fam2"/>
</dbReference>
<dbReference type="GO" id="GO:0004497">
    <property type="term" value="F:monooxygenase activity"/>
    <property type="evidence" value="ECO:0007669"/>
    <property type="project" value="UniProtKB-KW"/>
</dbReference>
<evidence type="ECO:0000313" key="6">
    <source>
        <dbReference type="Proteomes" id="UP000015104"/>
    </source>
</evidence>
<dbReference type="AlphaFoldDB" id="T1JZS5"/>
<dbReference type="PANTHER" id="PTHR24300">
    <property type="entry name" value="CYTOCHROME P450 508A4-RELATED"/>
    <property type="match status" value="1"/>
</dbReference>
<dbReference type="HOGENOM" id="CLU_835036_0_0_1"/>
<keyword evidence="6" id="KW-1185">Reference proteome</keyword>
<keyword evidence="4" id="KW-0560">Oxidoreductase</keyword>
<comment type="similarity">
    <text evidence="1">Belongs to the cytochrome P450 family.</text>
</comment>
<dbReference type="Gene3D" id="1.10.630.10">
    <property type="entry name" value="Cytochrome P450"/>
    <property type="match status" value="1"/>
</dbReference>
<dbReference type="GO" id="GO:0005506">
    <property type="term" value="F:iron ion binding"/>
    <property type="evidence" value="ECO:0007669"/>
    <property type="project" value="InterPro"/>
</dbReference>
<organism evidence="5 6">
    <name type="scientific">Tetranychus urticae</name>
    <name type="common">Two-spotted spider mite</name>
    <dbReference type="NCBI Taxonomy" id="32264"/>
    <lineage>
        <taxon>Eukaryota</taxon>
        <taxon>Metazoa</taxon>
        <taxon>Ecdysozoa</taxon>
        <taxon>Arthropoda</taxon>
        <taxon>Chelicerata</taxon>
        <taxon>Arachnida</taxon>
        <taxon>Acari</taxon>
        <taxon>Acariformes</taxon>
        <taxon>Trombidiformes</taxon>
        <taxon>Prostigmata</taxon>
        <taxon>Eleutherengona</taxon>
        <taxon>Raphignathae</taxon>
        <taxon>Tetranychoidea</taxon>
        <taxon>Tetranychidae</taxon>
        <taxon>Tetranychus</taxon>
    </lineage>
</organism>
<dbReference type="EnsemblMetazoa" id="tetur03g05060.1">
    <property type="protein sequence ID" value="tetur03g05060.1"/>
    <property type="gene ID" value="tetur03g05060"/>
</dbReference>
<dbReference type="InterPro" id="IPR001128">
    <property type="entry name" value="Cyt_P450"/>
</dbReference>
<dbReference type="eggNOG" id="KOG0156">
    <property type="taxonomic scope" value="Eukaryota"/>
</dbReference>
<keyword evidence="2" id="KW-0479">Metal-binding</keyword>
<evidence type="ECO:0000313" key="5">
    <source>
        <dbReference type="EnsemblMetazoa" id="tetur03g05060.1"/>
    </source>
</evidence>
<sequence length="333" mass="38721">MKIFSFFLKRNRKLSFLCMVEKLVNEKCHDFLDIHKDIKDVLINMLLDHFNVNMTLFNIFCGCLTVWLIKYLFNFISRLHKLPPGPWGLPFVGYLQRVIARESTRKNDKKINVNKFFDEKKLKKIKEKLKGLLVAPSRPRPFPYPYLKKIVNIACYLFKRLLAKKYGPVFSFKFGELDVNDHLFARLNTTFIPEFKRASSLLEMSGEPWKQQRRVALTILRNVGFGKLALEEKLKQEINMFIDSLKSANGAAVDFGEVIKLSVANNISISQYERLKDNSFQCHFLFKDAIVVCKRFLSEDGTTVIKSPYLMPFNGGKMICSDATLSLTELFLW</sequence>
<dbReference type="PANTHER" id="PTHR24300:SF417">
    <property type="entry name" value="CYTOCHROME P450 508B1-RELATED"/>
    <property type="match status" value="1"/>
</dbReference>
<reference evidence="6" key="1">
    <citation type="submission" date="2011-08" db="EMBL/GenBank/DDBJ databases">
        <authorList>
            <person name="Rombauts S."/>
        </authorList>
    </citation>
    <scope>NUCLEOTIDE SEQUENCE</scope>
    <source>
        <strain evidence="6">London</strain>
    </source>
</reference>
<protein>
    <recommendedName>
        <fullName evidence="7">Cytochrome P450</fullName>
    </recommendedName>
</protein>
<dbReference type="InterPro" id="IPR036396">
    <property type="entry name" value="Cyt_P450_sf"/>
</dbReference>
<keyword evidence="4" id="KW-0503">Monooxygenase</keyword>
<dbReference type="EMBL" id="CAEY01001126">
    <property type="status" value="NOT_ANNOTATED_CDS"/>
    <property type="molecule type" value="Genomic_DNA"/>
</dbReference>
<evidence type="ECO:0000256" key="4">
    <source>
        <dbReference type="ARBA" id="ARBA00023033"/>
    </source>
</evidence>